<dbReference type="AlphaFoldDB" id="A0A4R3HXQ2"/>
<gene>
    <name evidence="2" type="ORF">EDC30_103254</name>
</gene>
<evidence type="ECO:0000259" key="1">
    <source>
        <dbReference type="PROSITE" id="PS51340"/>
    </source>
</evidence>
<dbReference type="PANTHER" id="PTHR30212">
    <property type="entry name" value="PROTEIN YIIM"/>
    <property type="match status" value="1"/>
</dbReference>
<comment type="caution">
    <text evidence="2">The sequence shown here is derived from an EMBL/GenBank/DDBJ whole genome shotgun (WGS) entry which is preliminary data.</text>
</comment>
<dbReference type="GO" id="GO:0003824">
    <property type="term" value="F:catalytic activity"/>
    <property type="evidence" value="ECO:0007669"/>
    <property type="project" value="InterPro"/>
</dbReference>
<dbReference type="Proteomes" id="UP000295382">
    <property type="component" value="Unassembled WGS sequence"/>
</dbReference>
<reference evidence="2 3" key="1">
    <citation type="submission" date="2019-03" db="EMBL/GenBank/DDBJ databases">
        <title>Genomic Encyclopedia of Type Strains, Phase IV (KMG-IV): sequencing the most valuable type-strain genomes for metagenomic binning, comparative biology and taxonomic classification.</title>
        <authorList>
            <person name="Goeker M."/>
        </authorList>
    </citation>
    <scope>NUCLEOTIDE SEQUENCE [LARGE SCALE GENOMIC DNA]</scope>
    <source>
        <strain evidence="2 3">DSM 7445</strain>
    </source>
</reference>
<organism evidence="2 3">
    <name type="scientific">Paucimonas lemoignei</name>
    <name type="common">Pseudomonas lemoignei</name>
    <dbReference type="NCBI Taxonomy" id="29443"/>
    <lineage>
        <taxon>Bacteria</taxon>
        <taxon>Pseudomonadati</taxon>
        <taxon>Pseudomonadota</taxon>
        <taxon>Betaproteobacteria</taxon>
        <taxon>Burkholderiales</taxon>
        <taxon>Burkholderiaceae</taxon>
        <taxon>Paucimonas</taxon>
    </lineage>
</organism>
<protein>
    <submittedName>
        <fullName evidence="2">MOSC domain-containing protein YiiM</fullName>
    </submittedName>
</protein>
<dbReference type="PANTHER" id="PTHR30212:SF2">
    <property type="entry name" value="PROTEIN YIIM"/>
    <property type="match status" value="1"/>
</dbReference>
<name>A0A4R3HXQ2_PAULE</name>
<dbReference type="RefSeq" id="WP_132258028.1">
    <property type="nucleotide sequence ID" value="NZ_SLZQ01000003.1"/>
</dbReference>
<dbReference type="SUPFAM" id="SSF50800">
    <property type="entry name" value="PK beta-barrel domain-like"/>
    <property type="match status" value="1"/>
</dbReference>
<dbReference type="Gene3D" id="2.40.33.20">
    <property type="entry name" value="PK beta-barrel domain-like"/>
    <property type="match status" value="1"/>
</dbReference>
<keyword evidence="3" id="KW-1185">Reference proteome</keyword>
<proteinExistence type="predicted"/>
<feature type="domain" description="MOSC" evidence="1">
    <location>
        <begin position="32"/>
        <end position="172"/>
    </location>
</feature>
<dbReference type="EMBL" id="SLZQ01000003">
    <property type="protein sequence ID" value="TCS37962.1"/>
    <property type="molecule type" value="Genomic_DNA"/>
</dbReference>
<dbReference type="OrthoDB" id="9786134at2"/>
<dbReference type="GO" id="GO:0030151">
    <property type="term" value="F:molybdenum ion binding"/>
    <property type="evidence" value="ECO:0007669"/>
    <property type="project" value="InterPro"/>
</dbReference>
<dbReference type="Pfam" id="PF03473">
    <property type="entry name" value="MOSC"/>
    <property type="match status" value="1"/>
</dbReference>
<dbReference type="InterPro" id="IPR005302">
    <property type="entry name" value="MoCF_Sase_C"/>
</dbReference>
<dbReference type="InterPro" id="IPR011037">
    <property type="entry name" value="Pyrv_Knase-like_insert_dom_sf"/>
</dbReference>
<dbReference type="InterPro" id="IPR052353">
    <property type="entry name" value="Benzoxazolinone_Detox_Enz"/>
</dbReference>
<dbReference type="GO" id="GO:0030170">
    <property type="term" value="F:pyridoxal phosphate binding"/>
    <property type="evidence" value="ECO:0007669"/>
    <property type="project" value="InterPro"/>
</dbReference>
<accession>A0A4R3HXQ2</accession>
<evidence type="ECO:0000313" key="3">
    <source>
        <dbReference type="Proteomes" id="UP000295382"/>
    </source>
</evidence>
<dbReference type="PROSITE" id="PS51340">
    <property type="entry name" value="MOSC"/>
    <property type="match status" value="1"/>
</dbReference>
<sequence>MKVISVNRGQVGQLAVEQGGKLRHVASAIDKQPVAGRVAVNRLGLDGDEQADLTVHGGLDKAVYAYPAEHYPFWEQERAAVHKQEEQLPFGMMGENLTLQGLLEQDLWVGDCLTIGSTVLMVTEPRRPCFKFAVKMGFSHAVKMMVQSGFTGFYLRVLQTGTLESGDVIALTPGPRTISLAQINQQRYKGRQRDLF</sequence>
<evidence type="ECO:0000313" key="2">
    <source>
        <dbReference type="EMBL" id="TCS37962.1"/>
    </source>
</evidence>